<evidence type="ECO:0000256" key="1">
    <source>
        <dbReference type="PROSITE-ProRule" id="PRU01076"/>
    </source>
</evidence>
<gene>
    <name evidence="3" type="ORF">HA50_12790</name>
</gene>
<dbReference type="STRING" id="55209.HA50_12790"/>
<evidence type="ECO:0000259" key="2">
    <source>
        <dbReference type="PROSITE" id="PS51740"/>
    </source>
</evidence>
<dbReference type="OrthoDB" id="5298361at2"/>
<keyword evidence="4" id="KW-1185">Reference proteome</keyword>
<sequence>MSQGTVFTSNRTQNVRIPADVRFPETVKNVTVRAVGKERILTPVENTWDSFFLSGPTVSDDFMNERASQEQPDRDEF</sequence>
<dbReference type="InterPro" id="IPR007159">
    <property type="entry name" value="SpoVT-AbrB_dom"/>
</dbReference>
<dbReference type="Gene3D" id="2.10.260.10">
    <property type="match status" value="1"/>
</dbReference>
<dbReference type="EMBL" id="MLJI01000001">
    <property type="protein sequence ID" value="ORM94182.1"/>
    <property type="molecule type" value="Genomic_DNA"/>
</dbReference>
<feature type="domain" description="SpoVT-AbrB" evidence="2">
    <location>
        <begin position="4"/>
        <end position="46"/>
    </location>
</feature>
<organism evidence="3 4">
    <name type="scientific">Pantoea cypripedii</name>
    <name type="common">Pectobacterium cypripedii</name>
    <name type="synonym">Erwinia cypripedii</name>
    <dbReference type="NCBI Taxonomy" id="55209"/>
    <lineage>
        <taxon>Bacteria</taxon>
        <taxon>Pseudomonadati</taxon>
        <taxon>Pseudomonadota</taxon>
        <taxon>Gammaproteobacteria</taxon>
        <taxon>Enterobacterales</taxon>
        <taxon>Erwiniaceae</taxon>
        <taxon>Pantoea</taxon>
    </lineage>
</organism>
<dbReference type="InterPro" id="IPR051734">
    <property type="entry name" value="VapB_TA_antitoxins"/>
</dbReference>
<comment type="caution">
    <text evidence="3">The sequence shown here is derived from an EMBL/GenBank/DDBJ whole genome shotgun (WGS) entry which is preliminary data.</text>
</comment>
<dbReference type="Proteomes" id="UP000193749">
    <property type="component" value="Unassembled WGS sequence"/>
</dbReference>
<proteinExistence type="predicted"/>
<dbReference type="PANTHER" id="PTHR37550:SF3">
    <property type="entry name" value="ANTITOXIN VAPB1"/>
    <property type="match status" value="1"/>
</dbReference>
<dbReference type="RefSeq" id="WP_084876016.1">
    <property type="nucleotide sequence ID" value="NZ_JAGGMY010000001.1"/>
</dbReference>
<reference evidence="3 4" key="1">
    <citation type="journal article" date="2017" name="Antonie Van Leeuwenhoek">
        <title>Phylogenomic resolution of the bacterial genus Pantoea and its relationship with Erwinia and Tatumella.</title>
        <authorList>
            <person name="Palmer M."/>
            <person name="Steenkamp E.T."/>
            <person name="Coetzee M.P."/>
            <person name="Chan W.Y."/>
            <person name="van Zyl E."/>
            <person name="De Maayer P."/>
            <person name="Coutinho T.A."/>
            <person name="Blom J."/>
            <person name="Smits T.H."/>
            <person name="Duffy B."/>
            <person name="Venter S.N."/>
        </authorList>
    </citation>
    <scope>NUCLEOTIDE SEQUENCE [LARGE SCALE GENOMIC DNA]</scope>
    <source>
        <strain evidence="3 4">LMG 2657</strain>
    </source>
</reference>
<dbReference type="InterPro" id="IPR047976">
    <property type="entry name" value="Anti_VapB2-like"/>
</dbReference>
<protein>
    <submittedName>
        <fullName evidence="3">Antitoxin</fullName>
    </submittedName>
</protein>
<dbReference type="PROSITE" id="PS51740">
    <property type="entry name" value="SPOVT_ABRB"/>
    <property type="match status" value="1"/>
</dbReference>
<keyword evidence="1" id="KW-0238">DNA-binding</keyword>
<name>A0A1X1EW06_PANCY</name>
<dbReference type="PANTHER" id="PTHR37550">
    <property type="entry name" value="ANTITOXIN VAPB1"/>
    <property type="match status" value="1"/>
</dbReference>
<dbReference type="GO" id="GO:0003677">
    <property type="term" value="F:DNA binding"/>
    <property type="evidence" value="ECO:0007669"/>
    <property type="project" value="UniProtKB-UniRule"/>
</dbReference>
<accession>A0A1X1EW06</accession>
<dbReference type="NCBIfam" id="NF040493">
    <property type="entry name" value="TA_anti_VapB"/>
    <property type="match status" value="1"/>
</dbReference>
<dbReference type="AlphaFoldDB" id="A0A1X1EW06"/>
<evidence type="ECO:0000313" key="3">
    <source>
        <dbReference type="EMBL" id="ORM94182.1"/>
    </source>
</evidence>
<evidence type="ECO:0000313" key="4">
    <source>
        <dbReference type="Proteomes" id="UP000193749"/>
    </source>
</evidence>